<feature type="transmembrane region" description="Helical" evidence="6">
    <location>
        <begin position="106"/>
        <end position="126"/>
    </location>
</feature>
<dbReference type="PANTHER" id="PTHR13285">
    <property type="entry name" value="ACYLTRANSFERASE"/>
    <property type="match status" value="1"/>
</dbReference>
<dbReference type="STRING" id="1198029.A0A1U7LRV3"/>
<keyword evidence="5 6" id="KW-0472">Membrane</keyword>
<dbReference type="OrthoDB" id="420606at2759"/>
<reference evidence="7 8" key="1">
    <citation type="submission" date="2016-04" db="EMBL/GenBank/DDBJ databases">
        <title>Evolutionary innovation and constraint leading to complex multicellularity in the Ascomycota.</title>
        <authorList>
            <person name="Cisse O."/>
            <person name="Nguyen A."/>
            <person name="Hewitt D.A."/>
            <person name="Jedd G."/>
            <person name="Stajich J.E."/>
        </authorList>
    </citation>
    <scope>NUCLEOTIDE SEQUENCE [LARGE SCALE GENOMIC DNA]</scope>
    <source>
        <strain evidence="7 8">DAH-3</strain>
    </source>
</reference>
<evidence type="ECO:0000256" key="1">
    <source>
        <dbReference type="ARBA" id="ARBA00004141"/>
    </source>
</evidence>
<evidence type="ECO:0000256" key="3">
    <source>
        <dbReference type="ARBA" id="ARBA00022692"/>
    </source>
</evidence>
<evidence type="ECO:0000256" key="5">
    <source>
        <dbReference type="ARBA" id="ARBA00023136"/>
    </source>
</evidence>
<feature type="transmembrane region" description="Helical" evidence="6">
    <location>
        <begin position="146"/>
        <end position="165"/>
    </location>
</feature>
<keyword evidence="4 6" id="KW-1133">Transmembrane helix</keyword>
<evidence type="ECO:0000313" key="7">
    <source>
        <dbReference type="EMBL" id="OLL25395.1"/>
    </source>
</evidence>
<feature type="transmembrane region" description="Helical" evidence="6">
    <location>
        <begin position="73"/>
        <end position="94"/>
    </location>
</feature>
<keyword evidence="8" id="KW-1185">Reference proteome</keyword>
<evidence type="ECO:0000256" key="2">
    <source>
        <dbReference type="ARBA" id="ARBA00010323"/>
    </source>
</evidence>
<dbReference type="GO" id="GO:0016020">
    <property type="term" value="C:membrane"/>
    <property type="evidence" value="ECO:0007669"/>
    <property type="project" value="UniProtKB-SubCell"/>
</dbReference>
<sequence>MIDKIEAPENMLRCMSNSYSASGFWRSWHRSFNRWILRYIYIPLGGSKRSIPNTFIVFTFVALWHDLSFKLLTWGWLIALFIIPELVATALFPAKIWAEIPWYRHLCAVGAVLNLVIMMVANLIGFCLGVDGMKSMLKEILSSWRGIGFFVSALGALFVGVQVMFEYREEEKRKGIYLKC</sequence>
<accession>A0A1U7LRV3</accession>
<comment type="subcellular location">
    <subcellularLocation>
        <location evidence="1">Membrane</location>
        <topology evidence="1">Multi-pass membrane protein</topology>
    </subcellularLocation>
</comment>
<comment type="caution">
    <text evidence="7">The sequence shown here is derived from an EMBL/GenBank/DDBJ whole genome shotgun (WGS) entry which is preliminary data.</text>
</comment>
<dbReference type="Proteomes" id="UP000186594">
    <property type="component" value="Unassembled WGS sequence"/>
</dbReference>
<comment type="similarity">
    <text evidence="2">Belongs to the membrane-bound acyltransferase family.</text>
</comment>
<organism evidence="7 8">
    <name type="scientific">Neolecta irregularis (strain DAH-3)</name>
    <dbReference type="NCBI Taxonomy" id="1198029"/>
    <lineage>
        <taxon>Eukaryota</taxon>
        <taxon>Fungi</taxon>
        <taxon>Dikarya</taxon>
        <taxon>Ascomycota</taxon>
        <taxon>Taphrinomycotina</taxon>
        <taxon>Neolectales</taxon>
        <taxon>Neolectaceae</taxon>
        <taxon>Neolecta</taxon>
    </lineage>
</organism>
<dbReference type="InterPro" id="IPR051085">
    <property type="entry name" value="MB_O-acyltransferase"/>
</dbReference>
<dbReference type="GO" id="GO:0005783">
    <property type="term" value="C:endoplasmic reticulum"/>
    <property type="evidence" value="ECO:0007669"/>
    <property type="project" value="TreeGrafter"/>
</dbReference>
<proteinExistence type="inferred from homology"/>
<keyword evidence="3 6" id="KW-0812">Transmembrane</keyword>
<evidence type="ECO:0000313" key="8">
    <source>
        <dbReference type="Proteomes" id="UP000186594"/>
    </source>
</evidence>
<name>A0A1U7LRV3_NEOID</name>
<dbReference type="InterPro" id="IPR004299">
    <property type="entry name" value="MBOAT_fam"/>
</dbReference>
<dbReference type="Pfam" id="PF03062">
    <property type="entry name" value="MBOAT"/>
    <property type="match status" value="1"/>
</dbReference>
<dbReference type="GO" id="GO:0006506">
    <property type="term" value="P:GPI anchor biosynthetic process"/>
    <property type="evidence" value="ECO:0007669"/>
    <property type="project" value="TreeGrafter"/>
</dbReference>
<dbReference type="AlphaFoldDB" id="A0A1U7LRV3"/>
<dbReference type="PANTHER" id="PTHR13285:SF18">
    <property type="entry name" value="PROTEIN-CYSTEINE N-PALMITOYLTRANSFERASE RASP"/>
    <property type="match status" value="1"/>
</dbReference>
<evidence type="ECO:0000256" key="6">
    <source>
        <dbReference type="SAM" id="Phobius"/>
    </source>
</evidence>
<dbReference type="OMA" id="NIPRCIN"/>
<evidence type="ECO:0000256" key="4">
    <source>
        <dbReference type="ARBA" id="ARBA00022989"/>
    </source>
</evidence>
<feature type="transmembrane region" description="Helical" evidence="6">
    <location>
        <begin position="50"/>
        <end position="67"/>
    </location>
</feature>
<gene>
    <name evidence="7" type="ORF">NEOLI_001219</name>
</gene>
<dbReference type="EMBL" id="LXFE01000417">
    <property type="protein sequence ID" value="OLL25395.1"/>
    <property type="molecule type" value="Genomic_DNA"/>
</dbReference>
<protein>
    <submittedName>
        <fullName evidence="7">Glycerol uptake protein 1</fullName>
    </submittedName>
</protein>
<dbReference type="GO" id="GO:0008374">
    <property type="term" value="F:O-acyltransferase activity"/>
    <property type="evidence" value="ECO:0007669"/>
    <property type="project" value="TreeGrafter"/>
</dbReference>